<evidence type="ECO:0000256" key="6">
    <source>
        <dbReference type="PIRSR" id="PIRSR001221-2"/>
    </source>
</evidence>
<dbReference type="PROSITE" id="PS00571">
    <property type="entry name" value="AMIDASES"/>
    <property type="match status" value="1"/>
</dbReference>
<feature type="binding site" evidence="6">
    <location>
        <position position="176"/>
    </location>
    <ligand>
        <name>substrate</name>
    </ligand>
</feature>
<evidence type="ECO:0000256" key="2">
    <source>
        <dbReference type="ARBA" id="ARBA00009199"/>
    </source>
</evidence>
<dbReference type="InterPro" id="IPR020556">
    <property type="entry name" value="Amidase_CS"/>
</dbReference>
<reference evidence="8 9" key="1">
    <citation type="journal article" date="2018" name="PLoS Pathog.">
        <title>Evolution of structural diversity of trichothecenes, a family of toxins produced by plant pathogenic and entomopathogenic fungi.</title>
        <authorList>
            <person name="Proctor R.H."/>
            <person name="McCormick S.P."/>
            <person name="Kim H.S."/>
            <person name="Cardoza R.E."/>
            <person name="Stanley A.M."/>
            <person name="Lindo L."/>
            <person name="Kelly A."/>
            <person name="Brown D.W."/>
            <person name="Lee T."/>
            <person name="Vaughan M.M."/>
            <person name="Alexander N.J."/>
            <person name="Busman M."/>
            <person name="Gutierrez S."/>
        </authorList>
    </citation>
    <scope>NUCLEOTIDE SEQUENCE [LARGE SCALE GENOMIC DNA]</scope>
    <source>
        <strain evidence="8 9">NRRL 3299</strain>
    </source>
</reference>
<evidence type="ECO:0000256" key="4">
    <source>
        <dbReference type="ARBA" id="ARBA00022801"/>
    </source>
</evidence>
<feature type="binding site" evidence="6">
    <location>
        <position position="202"/>
    </location>
    <ligand>
        <name>substrate</name>
    </ligand>
</feature>
<sequence>MDWKTLAAEKKGNLEASIPTEWRIKTLPTDDSVMSFPGRSEILTREELNITESSATELVQDLASGKLSSVAVTTAFCKRGALAQQLTNCCHEFFPELALARAQYLDDYFTEHRKPIGPLHGLPISVKDQVRIKGLETTMGYVSWIGKKDTEDSVLTTMLLGAGAVLYVKTSVPQSLMVCETINNVFGRTTNPRNKNWSCGGSSGGEGAIVAFRGSVIGVGTDIGGSIRVPAAFNFLYGLRPSHGRLPYAKMANSMEGQETIHSVCGPICHSIADMRLFVTSILSQKPWAYDSKVVPMPWRYDEEIAIKEKISARGLNLGYYLCDGNVLPHPPVIRAVQMVVNKLSEAGHTVIPWEPYRHPYAVDLANRVYASDGGTDIFSVLDASGEPAIPNIAELVKPDLPKLSLNELWDIQLQKWNYQSDYLARIREAETKLGKELDAIIAPITPTAAIRHDQFKYYGYATAINVLDFTSVVVPVTFVDKKIDEPNYQFKPLTEIDRTVQAECINTTLSLFSKADIPIDDPTAYHGAPVAVQIIGRRLTEERVMSIAEEVGRLLGNEVDL</sequence>
<dbReference type="Gene3D" id="3.90.1300.10">
    <property type="entry name" value="Amidase signature (AS) domain"/>
    <property type="match status" value="1"/>
</dbReference>
<dbReference type="STRING" id="5514.A0A395S8X3"/>
<comment type="caution">
    <text evidence="8">The sequence shown here is derived from an EMBL/GenBank/DDBJ whole genome shotgun (WGS) entry which is preliminary data.</text>
</comment>
<dbReference type="InterPro" id="IPR036928">
    <property type="entry name" value="AS_sf"/>
</dbReference>
<gene>
    <name evidence="8" type="ORF">FSPOR_5257</name>
</gene>
<evidence type="ECO:0000313" key="9">
    <source>
        <dbReference type="Proteomes" id="UP000266152"/>
    </source>
</evidence>
<dbReference type="PANTHER" id="PTHR46072">
    <property type="entry name" value="AMIDASE-RELATED-RELATED"/>
    <property type="match status" value="1"/>
</dbReference>
<protein>
    <recommendedName>
        <fullName evidence="3">amidase</fullName>
        <ecNumber evidence="3">3.5.1.4</ecNumber>
    </recommendedName>
</protein>
<dbReference type="GO" id="GO:0004040">
    <property type="term" value="F:amidase activity"/>
    <property type="evidence" value="ECO:0007669"/>
    <property type="project" value="UniProtKB-EC"/>
</dbReference>
<name>A0A395S8X3_FUSSP</name>
<evidence type="ECO:0000256" key="3">
    <source>
        <dbReference type="ARBA" id="ARBA00012922"/>
    </source>
</evidence>
<feature type="active site" description="Acyl-ester intermediate" evidence="5">
    <location>
        <position position="226"/>
    </location>
</feature>
<dbReference type="PANTHER" id="PTHR46072:SF9">
    <property type="entry name" value="ACETAMIDASE"/>
    <property type="match status" value="1"/>
</dbReference>
<dbReference type="EMBL" id="PXOF01000070">
    <property type="protein sequence ID" value="RGP68519.1"/>
    <property type="molecule type" value="Genomic_DNA"/>
</dbReference>
<dbReference type="InterPro" id="IPR023631">
    <property type="entry name" value="Amidase_dom"/>
</dbReference>
<dbReference type="PIRSF" id="PIRSF001221">
    <property type="entry name" value="Amidase_fungi"/>
    <property type="match status" value="1"/>
</dbReference>
<proteinExistence type="inferred from homology"/>
<accession>A0A395S8X3</accession>
<feature type="active site" description="Charge relay system" evidence="5">
    <location>
        <position position="127"/>
    </location>
</feature>
<comment type="catalytic activity">
    <reaction evidence="1">
        <text>a monocarboxylic acid amide + H2O = a monocarboxylate + NH4(+)</text>
        <dbReference type="Rhea" id="RHEA:12020"/>
        <dbReference type="ChEBI" id="CHEBI:15377"/>
        <dbReference type="ChEBI" id="CHEBI:28938"/>
        <dbReference type="ChEBI" id="CHEBI:35757"/>
        <dbReference type="ChEBI" id="CHEBI:83628"/>
        <dbReference type="EC" id="3.5.1.4"/>
    </reaction>
</comment>
<comment type="similarity">
    <text evidence="2">Belongs to the amidase family.</text>
</comment>
<dbReference type="EC" id="3.5.1.4" evidence="3"/>
<evidence type="ECO:0000256" key="1">
    <source>
        <dbReference type="ARBA" id="ARBA00001311"/>
    </source>
</evidence>
<feature type="domain" description="Amidase" evidence="7">
    <location>
        <begin position="72"/>
        <end position="545"/>
    </location>
</feature>
<feature type="active site" description="Charge relay system" evidence="5">
    <location>
        <position position="202"/>
    </location>
</feature>
<evidence type="ECO:0000256" key="5">
    <source>
        <dbReference type="PIRSR" id="PIRSR001221-1"/>
    </source>
</evidence>
<dbReference type="AlphaFoldDB" id="A0A395S8X3"/>
<dbReference type="Proteomes" id="UP000266152">
    <property type="component" value="Unassembled WGS sequence"/>
</dbReference>
<dbReference type="Pfam" id="PF01425">
    <property type="entry name" value="Amidase"/>
    <property type="match status" value="1"/>
</dbReference>
<keyword evidence="9" id="KW-1185">Reference proteome</keyword>
<evidence type="ECO:0000259" key="7">
    <source>
        <dbReference type="Pfam" id="PF01425"/>
    </source>
</evidence>
<evidence type="ECO:0000313" key="8">
    <source>
        <dbReference type="EMBL" id="RGP68519.1"/>
    </source>
</evidence>
<dbReference type="SUPFAM" id="SSF75304">
    <property type="entry name" value="Amidase signature (AS) enzymes"/>
    <property type="match status" value="1"/>
</dbReference>
<organism evidence="8 9">
    <name type="scientific">Fusarium sporotrichioides</name>
    <dbReference type="NCBI Taxonomy" id="5514"/>
    <lineage>
        <taxon>Eukaryota</taxon>
        <taxon>Fungi</taxon>
        <taxon>Dikarya</taxon>
        <taxon>Ascomycota</taxon>
        <taxon>Pezizomycotina</taxon>
        <taxon>Sordariomycetes</taxon>
        <taxon>Hypocreomycetidae</taxon>
        <taxon>Hypocreales</taxon>
        <taxon>Nectriaceae</taxon>
        <taxon>Fusarium</taxon>
    </lineage>
</organism>
<keyword evidence="4" id="KW-0378">Hydrolase</keyword>
<feature type="binding site" evidence="6">
    <location>
        <begin position="223"/>
        <end position="226"/>
    </location>
    <ligand>
        <name>substrate</name>
    </ligand>
</feature>